<dbReference type="Pfam" id="PF03717">
    <property type="entry name" value="PBP_dimer"/>
    <property type="match status" value="1"/>
</dbReference>
<evidence type="ECO:0000256" key="2">
    <source>
        <dbReference type="ARBA" id="ARBA00022645"/>
    </source>
</evidence>
<dbReference type="GO" id="GO:0004180">
    <property type="term" value="F:carboxypeptidase activity"/>
    <property type="evidence" value="ECO:0007669"/>
    <property type="project" value="UniProtKB-KW"/>
</dbReference>
<dbReference type="InterPro" id="IPR005543">
    <property type="entry name" value="PASTA_dom"/>
</dbReference>
<name>A0AAW9SDE0_9BACT</name>
<dbReference type="InterPro" id="IPR001460">
    <property type="entry name" value="PCN-bd_Tpept"/>
</dbReference>
<keyword evidence="4" id="KW-1133">Transmembrane helix</keyword>
<keyword evidence="2" id="KW-0645">Protease</keyword>
<evidence type="ECO:0000313" key="7">
    <source>
        <dbReference type="Proteomes" id="UP001403385"/>
    </source>
</evidence>
<dbReference type="SUPFAM" id="SSF56519">
    <property type="entry name" value="Penicillin binding protein dimerisation domain"/>
    <property type="match status" value="1"/>
</dbReference>
<keyword evidence="2" id="KW-0121">Carboxypeptidase</keyword>
<gene>
    <name evidence="6" type="ORF">AAG747_13220</name>
</gene>
<dbReference type="InterPro" id="IPR036138">
    <property type="entry name" value="PBP_dimer_sf"/>
</dbReference>
<dbReference type="SMART" id="SM00740">
    <property type="entry name" value="PASTA"/>
    <property type="match status" value="1"/>
</dbReference>
<dbReference type="CDD" id="cd06575">
    <property type="entry name" value="PASTA_Pbp2x-like_2"/>
    <property type="match status" value="1"/>
</dbReference>
<dbReference type="InterPro" id="IPR050515">
    <property type="entry name" value="Beta-lactam/transpept"/>
</dbReference>
<keyword evidence="3 4" id="KW-0472">Membrane</keyword>
<reference evidence="6 7" key="1">
    <citation type="submission" date="2024-04" db="EMBL/GenBank/DDBJ databases">
        <title>Novel genus in family Flammeovirgaceae.</title>
        <authorList>
            <person name="Nguyen T.H."/>
            <person name="Vuong T.Q."/>
            <person name="Le H."/>
            <person name="Kim S.-G."/>
        </authorList>
    </citation>
    <scope>NUCLEOTIDE SEQUENCE [LARGE SCALE GENOMIC DNA]</scope>
    <source>
        <strain evidence="6 7">JCM 23209</strain>
    </source>
</reference>
<protein>
    <submittedName>
        <fullName evidence="6">Penicillin-binding protein</fullName>
    </submittedName>
</protein>
<dbReference type="GO" id="GO:0008658">
    <property type="term" value="F:penicillin binding"/>
    <property type="evidence" value="ECO:0007669"/>
    <property type="project" value="InterPro"/>
</dbReference>
<dbReference type="InterPro" id="IPR012338">
    <property type="entry name" value="Beta-lactam/transpept-like"/>
</dbReference>
<dbReference type="Gene3D" id="3.30.10.20">
    <property type="match status" value="1"/>
</dbReference>
<dbReference type="Pfam" id="PF03793">
    <property type="entry name" value="PASTA"/>
    <property type="match status" value="1"/>
</dbReference>
<dbReference type="EMBL" id="JBDKWZ010000007">
    <property type="protein sequence ID" value="MEN7548876.1"/>
    <property type="molecule type" value="Genomic_DNA"/>
</dbReference>
<sequence length="704" mass="79601">MGIRRSILTRVRIAFACVVIYAIIIFVKVFDIQFVNGEKWRRIARENGLQYREVEATRGNILSDNGSLLATSLPFYEVAFDPTVAQDEVFDKGIDSLSVLLAGFFKEKTADEYSRELREARNNNRKYKVLSVEPVSYQEKKILSQWPIFKEGRSKGGVIFDSRERRFMPFDALARRTIGFTWKDTAGTTKGRGLEFSFNKDLAGVNGQALYQRLSGGRWSPLIDQDHTSSENGYDIQTTLDVELQEFCTNTLKNSLYRHWANYGSVIVMEVETGEIKAMVNLGKNAQAEYVENYNYAVGSQGVAEPGSTFKLASMMALLEETKISVNDTVDTGEGTYEFYEDCQMRDAALYGYGRISVQSVFEKSSNIGISKLVFQHFNDKPEKFLRYLESFGLTESLNFQMKGEGLPFISKPGGETWSGCSLPWMSIGYELKMSPLQILTFFNAVANQGILLKPRLVKKVIDGNKTVRSYDREVLNKKVCSDRTLSILQKMLIGVVERGTAKGIKSEEYKIAGKTGTTQKLRNGQYTQSYYTSFAGYFPADKPKYSCIVVIDNPTNAGKYGGEVAAPIFRQISDMLYVKRVYKEMEHQPVLATEEPALPVIRSGNFYDLKVLADKLGLKHMPMNTNAWVHTQLKNDTIQWVDNRLEEGSVPDVRGMTLRDAMYLLENRGLKVKVFGNGRVVRQSLNPGTRIKKGYQIYISLES</sequence>
<dbReference type="PROSITE" id="PS51178">
    <property type="entry name" value="PASTA"/>
    <property type="match status" value="1"/>
</dbReference>
<dbReference type="Proteomes" id="UP001403385">
    <property type="component" value="Unassembled WGS sequence"/>
</dbReference>
<feature type="domain" description="PASTA" evidence="5">
    <location>
        <begin position="645"/>
        <end position="704"/>
    </location>
</feature>
<comment type="caution">
    <text evidence="6">The sequence shown here is derived from an EMBL/GenBank/DDBJ whole genome shotgun (WGS) entry which is preliminary data.</text>
</comment>
<dbReference type="GO" id="GO:0071555">
    <property type="term" value="P:cell wall organization"/>
    <property type="evidence" value="ECO:0007669"/>
    <property type="project" value="TreeGrafter"/>
</dbReference>
<keyword evidence="7" id="KW-1185">Reference proteome</keyword>
<dbReference type="RefSeq" id="WP_346821656.1">
    <property type="nucleotide sequence ID" value="NZ_JBDKWZ010000007.1"/>
</dbReference>
<evidence type="ECO:0000256" key="4">
    <source>
        <dbReference type="SAM" id="Phobius"/>
    </source>
</evidence>
<dbReference type="Pfam" id="PF00905">
    <property type="entry name" value="Transpeptidase"/>
    <property type="match status" value="1"/>
</dbReference>
<dbReference type="Gene3D" id="3.90.1310.10">
    <property type="entry name" value="Penicillin-binding protein 2a (Domain 2)"/>
    <property type="match status" value="1"/>
</dbReference>
<evidence type="ECO:0000313" key="6">
    <source>
        <dbReference type="EMBL" id="MEN7548876.1"/>
    </source>
</evidence>
<evidence type="ECO:0000259" key="5">
    <source>
        <dbReference type="PROSITE" id="PS51178"/>
    </source>
</evidence>
<keyword evidence="4" id="KW-0812">Transmembrane</keyword>
<dbReference type="Gene3D" id="3.40.710.10">
    <property type="entry name" value="DD-peptidase/beta-lactamase superfamily"/>
    <property type="match status" value="1"/>
</dbReference>
<dbReference type="Gene3D" id="3.30.450.330">
    <property type="match status" value="1"/>
</dbReference>
<dbReference type="PANTHER" id="PTHR30627">
    <property type="entry name" value="PEPTIDOGLYCAN D,D-TRANSPEPTIDASE"/>
    <property type="match status" value="1"/>
</dbReference>
<dbReference type="SUPFAM" id="SSF54184">
    <property type="entry name" value="Penicillin-binding protein 2x (pbp-2x), c-terminal domain"/>
    <property type="match status" value="1"/>
</dbReference>
<evidence type="ECO:0000256" key="1">
    <source>
        <dbReference type="ARBA" id="ARBA00004370"/>
    </source>
</evidence>
<dbReference type="GO" id="GO:0005886">
    <property type="term" value="C:plasma membrane"/>
    <property type="evidence" value="ECO:0007669"/>
    <property type="project" value="TreeGrafter"/>
</dbReference>
<accession>A0AAW9SDE0</accession>
<feature type="transmembrane region" description="Helical" evidence="4">
    <location>
        <begin position="12"/>
        <end position="30"/>
    </location>
</feature>
<keyword evidence="2" id="KW-0378">Hydrolase</keyword>
<evidence type="ECO:0000256" key="3">
    <source>
        <dbReference type="ARBA" id="ARBA00023136"/>
    </source>
</evidence>
<dbReference type="AlphaFoldDB" id="A0AAW9SDE0"/>
<comment type="subcellular location">
    <subcellularLocation>
        <location evidence="1">Membrane</location>
    </subcellularLocation>
</comment>
<dbReference type="InterPro" id="IPR005311">
    <property type="entry name" value="PBP_dimer"/>
</dbReference>
<dbReference type="PANTHER" id="PTHR30627:SF1">
    <property type="entry name" value="PEPTIDOGLYCAN D,D-TRANSPEPTIDASE FTSI"/>
    <property type="match status" value="1"/>
</dbReference>
<organism evidence="6 7">
    <name type="scientific">Rapidithrix thailandica</name>
    <dbReference type="NCBI Taxonomy" id="413964"/>
    <lineage>
        <taxon>Bacteria</taxon>
        <taxon>Pseudomonadati</taxon>
        <taxon>Bacteroidota</taxon>
        <taxon>Cytophagia</taxon>
        <taxon>Cytophagales</taxon>
        <taxon>Flammeovirgaceae</taxon>
        <taxon>Rapidithrix</taxon>
    </lineage>
</organism>
<dbReference type="SUPFAM" id="SSF56601">
    <property type="entry name" value="beta-lactamase/transpeptidase-like"/>
    <property type="match status" value="1"/>
</dbReference>
<proteinExistence type="predicted"/>